<name>A0A0C3C9N8_HEBCY</name>
<accession>A0A0C3C9N8</accession>
<gene>
    <name evidence="1" type="ORF">M413DRAFT_442224</name>
</gene>
<sequence>MTSHDDGQRMASEEEPLPSRRHEVPALYLCPVKLSVNAVRLEVVMQRLAPVLIQTIVKVLDPRRALRLALILCS</sequence>
<reference evidence="1 2" key="1">
    <citation type="submission" date="2014-04" db="EMBL/GenBank/DDBJ databases">
        <authorList>
            <consortium name="DOE Joint Genome Institute"/>
            <person name="Kuo A."/>
            <person name="Gay G."/>
            <person name="Dore J."/>
            <person name="Kohler A."/>
            <person name="Nagy L.G."/>
            <person name="Floudas D."/>
            <person name="Copeland A."/>
            <person name="Barry K.W."/>
            <person name="Cichocki N."/>
            <person name="Veneault-Fourrey C."/>
            <person name="LaButti K."/>
            <person name="Lindquist E.A."/>
            <person name="Lipzen A."/>
            <person name="Lundell T."/>
            <person name="Morin E."/>
            <person name="Murat C."/>
            <person name="Sun H."/>
            <person name="Tunlid A."/>
            <person name="Henrissat B."/>
            <person name="Grigoriev I.V."/>
            <person name="Hibbett D.S."/>
            <person name="Martin F."/>
            <person name="Nordberg H.P."/>
            <person name="Cantor M.N."/>
            <person name="Hua S.X."/>
        </authorList>
    </citation>
    <scope>NUCLEOTIDE SEQUENCE [LARGE SCALE GENOMIC DNA]</scope>
    <source>
        <strain evidence="2">h7</strain>
    </source>
</reference>
<dbReference type="Proteomes" id="UP000053424">
    <property type="component" value="Unassembled WGS sequence"/>
</dbReference>
<dbReference type="HOGENOM" id="CLU_2688102_0_0_1"/>
<organism evidence="1 2">
    <name type="scientific">Hebeloma cylindrosporum</name>
    <dbReference type="NCBI Taxonomy" id="76867"/>
    <lineage>
        <taxon>Eukaryota</taxon>
        <taxon>Fungi</taxon>
        <taxon>Dikarya</taxon>
        <taxon>Basidiomycota</taxon>
        <taxon>Agaricomycotina</taxon>
        <taxon>Agaricomycetes</taxon>
        <taxon>Agaricomycetidae</taxon>
        <taxon>Agaricales</taxon>
        <taxon>Agaricineae</taxon>
        <taxon>Hymenogastraceae</taxon>
        <taxon>Hebeloma</taxon>
    </lineage>
</organism>
<evidence type="ECO:0000313" key="2">
    <source>
        <dbReference type="Proteomes" id="UP000053424"/>
    </source>
</evidence>
<keyword evidence="2" id="KW-1185">Reference proteome</keyword>
<reference evidence="2" key="2">
    <citation type="submission" date="2015-01" db="EMBL/GenBank/DDBJ databases">
        <title>Evolutionary Origins and Diversification of the Mycorrhizal Mutualists.</title>
        <authorList>
            <consortium name="DOE Joint Genome Institute"/>
            <consortium name="Mycorrhizal Genomics Consortium"/>
            <person name="Kohler A."/>
            <person name="Kuo A."/>
            <person name="Nagy L.G."/>
            <person name="Floudas D."/>
            <person name="Copeland A."/>
            <person name="Barry K.W."/>
            <person name="Cichocki N."/>
            <person name="Veneault-Fourrey C."/>
            <person name="LaButti K."/>
            <person name="Lindquist E.A."/>
            <person name="Lipzen A."/>
            <person name="Lundell T."/>
            <person name="Morin E."/>
            <person name="Murat C."/>
            <person name="Riley R."/>
            <person name="Ohm R."/>
            <person name="Sun H."/>
            <person name="Tunlid A."/>
            <person name="Henrissat B."/>
            <person name="Grigoriev I.V."/>
            <person name="Hibbett D.S."/>
            <person name="Martin F."/>
        </authorList>
    </citation>
    <scope>NUCLEOTIDE SEQUENCE [LARGE SCALE GENOMIC DNA]</scope>
    <source>
        <strain evidence="2">h7</strain>
    </source>
</reference>
<evidence type="ECO:0000313" key="1">
    <source>
        <dbReference type="EMBL" id="KIM45550.1"/>
    </source>
</evidence>
<protein>
    <submittedName>
        <fullName evidence="1">Uncharacterized protein</fullName>
    </submittedName>
</protein>
<dbReference type="AlphaFoldDB" id="A0A0C3C9N8"/>
<proteinExistence type="predicted"/>
<dbReference type="EMBL" id="KN831772">
    <property type="protein sequence ID" value="KIM45550.1"/>
    <property type="molecule type" value="Genomic_DNA"/>
</dbReference>